<feature type="region of interest" description="Disordered" evidence="1">
    <location>
        <begin position="1"/>
        <end position="20"/>
    </location>
</feature>
<sequence>MLEGEQHNIPSPERMNPKFDPEDPLATINYCLHKLTGAVPIFFTRRDRQNIENFLQNKSIPFFTLQSGERLSRNQITEYFNEYENSMYRNAALNKIFNILDLSVYKLNDEHGKELEKKEWSFLLRSIMNRNKKK</sequence>
<accession>A0A1F6WZK4</accession>
<evidence type="ECO:0000256" key="1">
    <source>
        <dbReference type="SAM" id="MobiDB-lite"/>
    </source>
</evidence>
<comment type="caution">
    <text evidence="2">The sequence shown here is derived from an EMBL/GenBank/DDBJ whole genome shotgun (WGS) entry which is preliminary data.</text>
</comment>
<dbReference type="Proteomes" id="UP000177001">
    <property type="component" value="Unassembled WGS sequence"/>
</dbReference>
<evidence type="ECO:0000313" key="2">
    <source>
        <dbReference type="EMBL" id="OGI87303.1"/>
    </source>
</evidence>
<proteinExistence type="predicted"/>
<gene>
    <name evidence="2" type="ORF">A3A91_02285</name>
</gene>
<dbReference type="EMBL" id="MFUR01000003">
    <property type="protein sequence ID" value="OGI87303.1"/>
    <property type="molecule type" value="Genomic_DNA"/>
</dbReference>
<organism evidence="2 3">
    <name type="scientific">Candidatus Nomurabacteria bacterium RIFCSPLOWO2_01_FULL_36_16</name>
    <dbReference type="NCBI Taxonomy" id="1801767"/>
    <lineage>
        <taxon>Bacteria</taxon>
        <taxon>Candidatus Nomuraibacteriota</taxon>
    </lineage>
</organism>
<protein>
    <submittedName>
        <fullName evidence="2">Uncharacterized protein</fullName>
    </submittedName>
</protein>
<reference evidence="2 3" key="1">
    <citation type="journal article" date="2016" name="Nat. Commun.">
        <title>Thousands of microbial genomes shed light on interconnected biogeochemical processes in an aquifer system.</title>
        <authorList>
            <person name="Anantharaman K."/>
            <person name="Brown C.T."/>
            <person name="Hug L.A."/>
            <person name="Sharon I."/>
            <person name="Castelle C.J."/>
            <person name="Probst A.J."/>
            <person name="Thomas B.C."/>
            <person name="Singh A."/>
            <person name="Wilkins M.J."/>
            <person name="Karaoz U."/>
            <person name="Brodie E.L."/>
            <person name="Williams K.H."/>
            <person name="Hubbard S.S."/>
            <person name="Banfield J.F."/>
        </authorList>
    </citation>
    <scope>NUCLEOTIDE SEQUENCE [LARGE SCALE GENOMIC DNA]</scope>
</reference>
<dbReference type="AlphaFoldDB" id="A0A1F6WZK4"/>
<name>A0A1F6WZK4_9BACT</name>
<evidence type="ECO:0000313" key="3">
    <source>
        <dbReference type="Proteomes" id="UP000177001"/>
    </source>
</evidence>